<evidence type="ECO:0000313" key="3">
    <source>
        <dbReference type="EMBL" id="KYN21759.1"/>
    </source>
</evidence>
<dbReference type="InterPro" id="IPR036875">
    <property type="entry name" value="Znf_CCHC_sf"/>
</dbReference>
<dbReference type="EMBL" id="KQ979388">
    <property type="protein sequence ID" value="KYN21759.1"/>
    <property type="molecule type" value="Genomic_DNA"/>
</dbReference>
<keyword evidence="1" id="KW-0863">Zinc-finger</keyword>
<keyword evidence="1" id="KW-0862">Zinc</keyword>
<sequence>MQGDYEPVADYITCMQALCDRLEPPWSLEERLNYTHRNMLPQLKMIIQRGQFHDFETLERLAISLEVIQDSATRCRAPTAPERALFPELAYHPPKKISCGSAVAAAVLPMAGIAGAKKPPSRGRGGAGITSPAATSRKCWNCEKTGHFAWACLEPCRLHCFRCGKLNVTVRDCPTCSGNAETSR</sequence>
<keyword evidence="1" id="KW-0479">Metal-binding</keyword>
<proteinExistence type="predicted"/>
<name>A0A151JA28_9HYME</name>
<feature type="domain" description="CCHC-type" evidence="2">
    <location>
        <begin position="137"/>
        <end position="152"/>
    </location>
</feature>
<evidence type="ECO:0000259" key="2">
    <source>
        <dbReference type="PROSITE" id="PS50158"/>
    </source>
</evidence>
<dbReference type="Proteomes" id="UP000078492">
    <property type="component" value="Unassembled WGS sequence"/>
</dbReference>
<evidence type="ECO:0000256" key="1">
    <source>
        <dbReference type="PROSITE-ProRule" id="PRU00047"/>
    </source>
</evidence>
<organism evidence="3 4">
    <name type="scientific">Trachymyrmex cornetzi</name>
    <dbReference type="NCBI Taxonomy" id="471704"/>
    <lineage>
        <taxon>Eukaryota</taxon>
        <taxon>Metazoa</taxon>
        <taxon>Ecdysozoa</taxon>
        <taxon>Arthropoda</taxon>
        <taxon>Hexapoda</taxon>
        <taxon>Insecta</taxon>
        <taxon>Pterygota</taxon>
        <taxon>Neoptera</taxon>
        <taxon>Endopterygota</taxon>
        <taxon>Hymenoptera</taxon>
        <taxon>Apocrita</taxon>
        <taxon>Aculeata</taxon>
        <taxon>Formicoidea</taxon>
        <taxon>Formicidae</taxon>
        <taxon>Myrmicinae</taxon>
        <taxon>Trachymyrmex</taxon>
    </lineage>
</organism>
<dbReference type="Gene3D" id="4.10.60.10">
    <property type="entry name" value="Zinc finger, CCHC-type"/>
    <property type="match status" value="1"/>
</dbReference>
<dbReference type="AlphaFoldDB" id="A0A151JA28"/>
<dbReference type="InterPro" id="IPR001878">
    <property type="entry name" value="Znf_CCHC"/>
</dbReference>
<protein>
    <recommendedName>
        <fullName evidence="2">CCHC-type domain-containing protein</fullName>
    </recommendedName>
</protein>
<accession>A0A151JA28</accession>
<dbReference type="GO" id="GO:0008270">
    <property type="term" value="F:zinc ion binding"/>
    <property type="evidence" value="ECO:0007669"/>
    <property type="project" value="UniProtKB-KW"/>
</dbReference>
<dbReference type="GO" id="GO:0003676">
    <property type="term" value="F:nucleic acid binding"/>
    <property type="evidence" value="ECO:0007669"/>
    <property type="project" value="InterPro"/>
</dbReference>
<dbReference type="PROSITE" id="PS50158">
    <property type="entry name" value="ZF_CCHC"/>
    <property type="match status" value="1"/>
</dbReference>
<keyword evidence="4" id="KW-1185">Reference proteome</keyword>
<gene>
    <name evidence="3" type="ORF">ALC57_05860</name>
</gene>
<dbReference type="SMART" id="SM00343">
    <property type="entry name" value="ZnF_C2HC"/>
    <property type="match status" value="2"/>
</dbReference>
<dbReference type="STRING" id="471704.A0A151JA28"/>
<reference evidence="3 4" key="1">
    <citation type="submission" date="2015-09" db="EMBL/GenBank/DDBJ databases">
        <title>Trachymyrmex cornetzi WGS genome.</title>
        <authorList>
            <person name="Nygaard S."/>
            <person name="Hu H."/>
            <person name="Boomsma J."/>
            <person name="Zhang G."/>
        </authorList>
    </citation>
    <scope>NUCLEOTIDE SEQUENCE [LARGE SCALE GENOMIC DNA]</scope>
    <source>
        <strain evidence="3">Tcor2-1</strain>
        <tissue evidence="3">Whole body</tissue>
    </source>
</reference>
<evidence type="ECO:0000313" key="4">
    <source>
        <dbReference type="Proteomes" id="UP000078492"/>
    </source>
</evidence>
<dbReference type="SUPFAM" id="SSF57756">
    <property type="entry name" value="Retrovirus zinc finger-like domains"/>
    <property type="match status" value="1"/>
</dbReference>